<dbReference type="OrthoDB" id="1956935at2"/>
<keyword evidence="1" id="KW-0175">Coiled coil</keyword>
<dbReference type="Proteomes" id="UP000218887">
    <property type="component" value="Unassembled WGS sequence"/>
</dbReference>
<gene>
    <name evidence="3" type="ORF">CIL05_07030</name>
</gene>
<dbReference type="AlphaFoldDB" id="A0A2A2IGK1"/>
<protein>
    <recommendedName>
        <fullName evidence="2">Large polyvalent protein associated domain-containing protein</fullName>
    </recommendedName>
</protein>
<dbReference type="Pfam" id="PF18847">
    <property type="entry name" value="LPD29"/>
    <property type="match status" value="1"/>
</dbReference>
<organism evidence="3 4">
    <name type="scientific">Virgibacillus profundi</name>
    <dbReference type="NCBI Taxonomy" id="2024555"/>
    <lineage>
        <taxon>Bacteria</taxon>
        <taxon>Bacillati</taxon>
        <taxon>Bacillota</taxon>
        <taxon>Bacilli</taxon>
        <taxon>Bacillales</taxon>
        <taxon>Bacillaceae</taxon>
        <taxon>Virgibacillus</taxon>
    </lineage>
</organism>
<feature type="coiled-coil region" evidence="1">
    <location>
        <begin position="204"/>
        <end position="251"/>
    </location>
</feature>
<feature type="domain" description="Large polyvalent protein associated" evidence="2">
    <location>
        <begin position="102"/>
        <end position="162"/>
    </location>
</feature>
<evidence type="ECO:0000313" key="3">
    <source>
        <dbReference type="EMBL" id="PAV30213.1"/>
    </source>
</evidence>
<dbReference type="InterPro" id="IPR041311">
    <property type="entry name" value="LPD29"/>
</dbReference>
<proteinExistence type="predicted"/>
<keyword evidence="4" id="KW-1185">Reference proteome</keyword>
<sequence>MLNVELKINDELKGIELYFDSIPNPEVRNTLKSSKFRFSSRKKCWYAKQNEDTFKIANALTNSNITTTDTQNAAIKKTTNKNTLSLWEATQWIDIEVNNNQETKQMAKEIRQHLKKRFPQCKISVTSDYNHINVTIKQSPYNEDSQYLKAIRNYCNNLVNAYKHCYNAGDPYTDIPASYNFYFFNTSVNYDYNQTEVTEEVKKNMELFDQQQALYEQAEEARKEEEYQEYMKQQELRNIEYKKQQEETQKQVEHINNSINVKSLEDDKQYYIIGAEFANLNKNNTLDQYIEEVQKGDYSLENVKVTKELHFDNQEALTNYSNMLLNNFEFLQETGGSYTEDNRINSMTDFHNMDKMERNTVQWNLTGVAVFYNDKLQFVIDAQGHDYARYVGLTDNATIQIDFTFDQVLEGEELQELKLKADELESISTDTITELNIIDTWQTEHWTEYKDTIKDKLKQYQFKLTKGIIQQLEIESLKTNMYKLLIEVDGIQDQFMEANIKQGEKLTLFYISDWGSIVTSRITFDNCIPTKYAQYDNAIKLTFTPERKRKLHYNYFHSTLLVYKGWHELPEEVLHTVEHTGNMRITKSKYHSVDNRQYDEILSHYKRQDIIPIINTYKPVF</sequence>
<dbReference type="RefSeq" id="WP_095654815.1">
    <property type="nucleotide sequence ID" value="NZ_NPOA01000004.1"/>
</dbReference>
<accession>A0A2A2IGK1</accession>
<evidence type="ECO:0000313" key="4">
    <source>
        <dbReference type="Proteomes" id="UP000218887"/>
    </source>
</evidence>
<comment type="caution">
    <text evidence="3">The sequence shown here is derived from an EMBL/GenBank/DDBJ whole genome shotgun (WGS) entry which is preliminary data.</text>
</comment>
<name>A0A2A2IGK1_9BACI</name>
<evidence type="ECO:0000256" key="1">
    <source>
        <dbReference type="SAM" id="Coils"/>
    </source>
</evidence>
<dbReference type="EMBL" id="NPOA01000004">
    <property type="protein sequence ID" value="PAV30213.1"/>
    <property type="molecule type" value="Genomic_DNA"/>
</dbReference>
<reference evidence="3 4" key="1">
    <citation type="submission" date="2017-08" db="EMBL/GenBank/DDBJ databases">
        <title>Virgibacillus indicus sp. nov. and Virgibacillus profoundi sp. nov, two moderately halophilic bacteria isolated from marine sediment by using the Microfluidic Streak Plate.</title>
        <authorList>
            <person name="Xu B."/>
            <person name="Hu B."/>
            <person name="Wang J."/>
            <person name="Zhu Y."/>
            <person name="Huang L."/>
            <person name="Du W."/>
            <person name="Huang Y."/>
        </authorList>
    </citation>
    <scope>NUCLEOTIDE SEQUENCE [LARGE SCALE GENOMIC DNA]</scope>
    <source>
        <strain evidence="3 4">IO3-P3-H5</strain>
    </source>
</reference>
<evidence type="ECO:0000259" key="2">
    <source>
        <dbReference type="Pfam" id="PF18847"/>
    </source>
</evidence>